<sequence>MTAKVRLDKAVPFVERVLKKQLVPMLHGSPAIGKSDIMRSIALKFNLLLIDVRLSTYDPADMNGLPYFNTSGARNIAEYVPFDVFPIEGDELPVIRDKEGKVTHTYNGWLVLLDELPSAAPSVQAAAFKLILDKMVGQHKLHSRALLAAAGNLEDDGAIVNPLPTPLQSRMINFLVHTDLECFMKYALKQGIDYRIAAFLEFKPDYVHQFNPDHDDLTFAAPRTWMFLDKLIRGERIEDHDLPLIGGCVSSGVGAEFMAFCKVFDSIPKLADIITDPMKAHCPDSDDNPSLVYALAGSLAQHATDKNIDKLVPYIERMDMEYQVITFRHILARDMKLSSHTAMTDWIKRNSSQIWH</sequence>
<evidence type="ECO:0000313" key="1">
    <source>
        <dbReference type="EMBL" id="ARB11762.1"/>
    </source>
</evidence>
<dbReference type="SUPFAM" id="SSF52540">
    <property type="entry name" value="P-loop containing nucleoside triphosphate hydrolases"/>
    <property type="match status" value="1"/>
</dbReference>
<dbReference type="Proteomes" id="UP000240218">
    <property type="component" value="Segment"/>
</dbReference>
<evidence type="ECO:0008006" key="3">
    <source>
        <dbReference type="Google" id="ProtNLM"/>
    </source>
</evidence>
<name>A0A2P0PB49_9CAUD</name>
<protein>
    <recommendedName>
        <fullName evidence="3">ATPase</fullName>
    </recommendedName>
</protein>
<organism evidence="1 2">
    <name type="scientific">Pectobacterium phage vB_PatP_CB1</name>
    <dbReference type="NCBI Taxonomy" id="1958917"/>
    <lineage>
        <taxon>Viruses</taxon>
        <taxon>Duplodnaviria</taxon>
        <taxon>Heunggongvirae</taxon>
        <taxon>Uroviricota</taxon>
        <taxon>Caudoviricetes</taxon>
        <taxon>Schitoviridae</taxon>
        <taxon>Cbunavirus</taxon>
        <taxon>Cbunavirus CB1</taxon>
    </lineage>
</organism>
<gene>
    <name evidence="1" type="ORF">CB1_35</name>
</gene>
<dbReference type="InterPro" id="IPR027417">
    <property type="entry name" value="P-loop_NTPase"/>
</dbReference>
<accession>A0A2P0PB49</accession>
<keyword evidence="2" id="KW-1185">Reference proteome</keyword>
<dbReference type="EMBL" id="KY514264">
    <property type="protein sequence ID" value="ARB11762.1"/>
    <property type="molecule type" value="Genomic_DNA"/>
</dbReference>
<dbReference type="Gene3D" id="3.40.50.300">
    <property type="entry name" value="P-loop containing nucleotide triphosphate hydrolases"/>
    <property type="match status" value="1"/>
</dbReference>
<evidence type="ECO:0000313" key="2">
    <source>
        <dbReference type="Proteomes" id="UP000240218"/>
    </source>
</evidence>
<reference evidence="1 2" key="1">
    <citation type="submission" date="2017-01" db="EMBL/GenBank/DDBJ databases">
        <title>Isolation and charaterisation of Pectobacterium phages.</title>
        <authorList>
            <person name="Buttimer C.T.H."/>
            <person name="Lucid A."/>
            <person name="Coffey A."/>
        </authorList>
    </citation>
    <scope>NUCLEOTIDE SEQUENCE [LARGE SCALE GENOMIC DNA]</scope>
</reference>
<proteinExistence type="predicted"/>